<dbReference type="GO" id="GO:0003908">
    <property type="term" value="F:methylated-DNA-[protein]-cysteine S-methyltransferase activity"/>
    <property type="evidence" value="ECO:0007669"/>
    <property type="project" value="UniProtKB-UniRule"/>
</dbReference>
<evidence type="ECO:0000256" key="2">
    <source>
        <dbReference type="ARBA" id="ARBA00008711"/>
    </source>
</evidence>
<dbReference type="Proteomes" id="UP000464524">
    <property type="component" value="Chromosome"/>
</dbReference>
<feature type="domain" description="Methylguanine DNA methyltransferase ribonuclease-like" evidence="11">
    <location>
        <begin position="10"/>
        <end position="73"/>
    </location>
</feature>
<dbReference type="CDD" id="cd06445">
    <property type="entry name" value="ATase"/>
    <property type="match status" value="1"/>
</dbReference>
<evidence type="ECO:0000256" key="8">
    <source>
        <dbReference type="ARBA" id="ARBA00049348"/>
    </source>
</evidence>
<dbReference type="InterPro" id="IPR001497">
    <property type="entry name" value="MethylDNA_cys_MeTrfase_AS"/>
</dbReference>
<accession>A0A857JN39</accession>
<comment type="function">
    <text evidence="9">Involved in the cellular defense against the biological effects of O6-methylguanine (O6-MeG) and O4-methylthymine (O4-MeT) in DNA. Repairs the methylated nucleobase in DNA by stoichiometrically transferring the methyl group to a cysteine residue in the enzyme. This is a suicide reaction: the enzyme is irreversibly inactivated.</text>
</comment>
<dbReference type="Pfam" id="PF01035">
    <property type="entry name" value="DNA_binding_1"/>
    <property type="match status" value="1"/>
</dbReference>
<feature type="domain" description="Methylated-DNA-[protein]-cysteine S-methyltransferase DNA binding" evidence="10">
    <location>
        <begin position="77"/>
        <end position="156"/>
    </location>
</feature>
<gene>
    <name evidence="12" type="ORF">FX988_03030</name>
</gene>
<dbReference type="Pfam" id="PF02870">
    <property type="entry name" value="Methyltransf_1N"/>
    <property type="match status" value="1"/>
</dbReference>
<dbReference type="RefSeq" id="WP_160180950.1">
    <property type="nucleotide sequence ID" value="NZ_CP047656.1"/>
</dbReference>
<dbReference type="InterPro" id="IPR023546">
    <property type="entry name" value="MGMT"/>
</dbReference>
<dbReference type="HAMAP" id="MF_00772">
    <property type="entry name" value="OGT"/>
    <property type="match status" value="1"/>
</dbReference>
<comment type="catalytic activity">
    <reaction evidence="8 9">
        <text>a 6-O-methyl-2'-deoxyguanosine in DNA + L-cysteinyl-[protein] = S-methyl-L-cysteinyl-[protein] + a 2'-deoxyguanosine in DNA</text>
        <dbReference type="Rhea" id="RHEA:24000"/>
        <dbReference type="Rhea" id="RHEA-COMP:10131"/>
        <dbReference type="Rhea" id="RHEA-COMP:10132"/>
        <dbReference type="Rhea" id="RHEA-COMP:11367"/>
        <dbReference type="Rhea" id="RHEA-COMP:11368"/>
        <dbReference type="ChEBI" id="CHEBI:29950"/>
        <dbReference type="ChEBI" id="CHEBI:82612"/>
        <dbReference type="ChEBI" id="CHEBI:85445"/>
        <dbReference type="ChEBI" id="CHEBI:85448"/>
        <dbReference type="EC" id="2.1.1.63"/>
    </reaction>
</comment>
<dbReference type="AlphaFoldDB" id="A0A857JN39"/>
<evidence type="ECO:0000259" key="10">
    <source>
        <dbReference type="Pfam" id="PF01035"/>
    </source>
</evidence>
<keyword evidence="4 9" id="KW-0489">Methyltransferase</keyword>
<dbReference type="PANTHER" id="PTHR10815">
    <property type="entry name" value="METHYLATED-DNA--PROTEIN-CYSTEINE METHYLTRANSFERASE"/>
    <property type="match status" value="1"/>
</dbReference>
<keyword evidence="6 9" id="KW-0227">DNA damage</keyword>
<sequence length="168" mass="18210">MAKRRLIYSHCEYLPTPSGLLKICANDEGISAITFVMQEDTPVISNAVTKEAKQQLNEYFNQQRKAFDLPLSPVGTQFQQNVWQQLCAIPYGETCSYADIAKQLNNPNAVRAVGSANGKNPISIVVPCHRVIGANGTLTGYAGGLTRKAALLKLENPNFTAPAGKLTT</sequence>
<comment type="similarity">
    <text evidence="2 9">Belongs to the MGMT family.</text>
</comment>
<dbReference type="InterPro" id="IPR014048">
    <property type="entry name" value="MethylDNA_cys_MeTrfase_DNA-bd"/>
</dbReference>
<dbReference type="EC" id="2.1.1.63" evidence="9"/>
<name>A0A857JN39_9ALTE</name>
<comment type="catalytic activity">
    <reaction evidence="1 9">
        <text>a 4-O-methyl-thymidine in DNA + L-cysteinyl-[protein] = a thymidine in DNA + S-methyl-L-cysteinyl-[protein]</text>
        <dbReference type="Rhea" id="RHEA:53428"/>
        <dbReference type="Rhea" id="RHEA-COMP:10131"/>
        <dbReference type="Rhea" id="RHEA-COMP:10132"/>
        <dbReference type="Rhea" id="RHEA-COMP:13555"/>
        <dbReference type="Rhea" id="RHEA-COMP:13556"/>
        <dbReference type="ChEBI" id="CHEBI:29950"/>
        <dbReference type="ChEBI" id="CHEBI:82612"/>
        <dbReference type="ChEBI" id="CHEBI:137386"/>
        <dbReference type="ChEBI" id="CHEBI:137387"/>
        <dbReference type="EC" id="2.1.1.63"/>
    </reaction>
</comment>
<dbReference type="PROSITE" id="PS00374">
    <property type="entry name" value="MGMT"/>
    <property type="match status" value="1"/>
</dbReference>
<keyword evidence="13" id="KW-1185">Reference proteome</keyword>
<keyword evidence="5 9" id="KW-0808">Transferase</keyword>
<dbReference type="GO" id="GO:0006307">
    <property type="term" value="P:DNA alkylation repair"/>
    <property type="evidence" value="ECO:0007669"/>
    <property type="project" value="UniProtKB-UniRule"/>
</dbReference>
<proteinExistence type="inferred from homology"/>
<evidence type="ECO:0000256" key="4">
    <source>
        <dbReference type="ARBA" id="ARBA00022603"/>
    </source>
</evidence>
<reference evidence="12 13" key="1">
    <citation type="submission" date="2019-12" db="EMBL/GenBank/DDBJ databases">
        <title>Genome sequencing and assembly of endphytes of Porphyra tenera.</title>
        <authorList>
            <person name="Park J.M."/>
            <person name="Shin R."/>
            <person name="Jo S.H."/>
        </authorList>
    </citation>
    <scope>NUCLEOTIDE SEQUENCE [LARGE SCALE GENOMIC DNA]</scope>
    <source>
        <strain evidence="12 13">GPM4</strain>
    </source>
</reference>
<comment type="subcellular location">
    <subcellularLocation>
        <location evidence="9">Cytoplasm</location>
    </subcellularLocation>
</comment>
<protein>
    <recommendedName>
        <fullName evidence="9">Methylated-DNA--protein-cysteine methyltransferase</fullName>
        <ecNumber evidence="9">2.1.1.63</ecNumber>
    </recommendedName>
    <alternativeName>
        <fullName evidence="9">6-O-methylguanine-DNA methyltransferase</fullName>
        <shortName evidence="9">MGMT</shortName>
    </alternativeName>
    <alternativeName>
        <fullName evidence="9">O-6-methylguanine-DNA-alkyltransferase</fullName>
    </alternativeName>
</protein>
<dbReference type="PANTHER" id="PTHR10815:SF5">
    <property type="entry name" value="METHYLATED-DNA--PROTEIN-CYSTEINE METHYLTRANSFERASE"/>
    <property type="match status" value="1"/>
</dbReference>
<evidence type="ECO:0000256" key="7">
    <source>
        <dbReference type="ARBA" id="ARBA00023204"/>
    </source>
</evidence>
<evidence type="ECO:0000256" key="1">
    <source>
        <dbReference type="ARBA" id="ARBA00001286"/>
    </source>
</evidence>
<dbReference type="FunFam" id="1.10.10.10:FF:000214">
    <property type="entry name" value="Methylated-DNA--protein-cysteine methyltransferase"/>
    <property type="match status" value="1"/>
</dbReference>
<evidence type="ECO:0000256" key="6">
    <source>
        <dbReference type="ARBA" id="ARBA00022763"/>
    </source>
</evidence>
<evidence type="ECO:0000256" key="9">
    <source>
        <dbReference type="HAMAP-Rule" id="MF_00772"/>
    </source>
</evidence>
<comment type="miscellaneous">
    <text evidence="9">This enzyme catalyzes only one turnover and therefore is not strictly catalytic. According to one definition, an enzyme is a biocatalyst that acts repeatedly and over many reaction cycles.</text>
</comment>
<dbReference type="Gene3D" id="1.10.10.10">
    <property type="entry name" value="Winged helix-like DNA-binding domain superfamily/Winged helix DNA-binding domain"/>
    <property type="match status" value="1"/>
</dbReference>
<keyword evidence="3 9" id="KW-0963">Cytoplasm</keyword>
<organism evidence="12 13">
    <name type="scientific">Paraglaciecola mesophila</name>
    <dbReference type="NCBI Taxonomy" id="197222"/>
    <lineage>
        <taxon>Bacteria</taxon>
        <taxon>Pseudomonadati</taxon>
        <taxon>Pseudomonadota</taxon>
        <taxon>Gammaproteobacteria</taxon>
        <taxon>Alteromonadales</taxon>
        <taxon>Alteromonadaceae</taxon>
        <taxon>Paraglaciecola</taxon>
    </lineage>
</organism>
<evidence type="ECO:0000256" key="5">
    <source>
        <dbReference type="ARBA" id="ARBA00022679"/>
    </source>
</evidence>
<dbReference type="GO" id="GO:0005737">
    <property type="term" value="C:cytoplasm"/>
    <property type="evidence" value="ECO:0007669"/>
    <property type="project" value="UniProtKB-SubCell"/>
</dbReference>
<dbReference type="Gene3D" id="3.30.160.70">
    <property type="entry name" value="Methylated DNA-protein cysteine methyltransferase domain"/>
    <property type="match status" value="1"/>
</dbReference>
<dbReference type="EMBL" id="CP047656">
    <property type="protein sequence ID" value="QHJ12772.1"/>
    <property type="molecule type" value="Genomic_DNA"/>
</dbReference>
<dbReference type="InterPro" id="IPR036631">
    <property type="entry name" value="MGMT_N_sf"/>
</dbReference>
<dbReference type="GO" id="GO:0032259">
    <property type="term" value="P:methylation"/>
    <property type="evidence" value="ECO:0007669"/>
    <property type="project" value="UniProtKB-KW"/>
</dbReference>
<feature type="active site" description="Nucleophile; methyl group acceptor" evidence="9">
    <location>
        <position position="128"/>
    </location>
</feature>
<dbReference type="SUPFAM" id="SSF53155">
    <property type="entry name" value="Methylated DNA-protein cysteine methyltransferase domain"/>
    <property type="match status" value="1"/>
</dbReference>
<dbReference type="SUPFAM" id="SSF46767">
    <property type="entry name" value="Methylated DNA-protein cysteine methyltransferase, C-terminal domain"/>
    <property type="match status" value="1"/>
</dbReference>
<dbReference type="OrthoDB" id="9811249at2"/>
<dbReference type="KEGG" id="pmes:FX988_03030"/>
<keyword evidence="7 9" id="KW-0234">DNA repair</keyword>
<evidence type="ECO:0000259" key="11">
    <source>
        <dbReference type="Pfam" id="PF02870"/>
    </source>
</evidence>
<evidence type="ECO:0000256" key="3">
    <source>
        <dbReference type="ARBA" id="ARBA00022490"/>
    </source>
</evidence>
<evidence type="ECO:0000313" key="12">
    <source>
        <dbReference type="EMBL" id="QHJ12772.1"/>
    </source>
</evidence>
<dbReference type="NCBIfam" id="TIGR00589">
    <property type="entry name" value="ogt"/>
    <property type="match status" value="1"/>
</dbReference>
<evidence type="ECO:0000313" key="13">
    <source>
        <dbReference type="Proteomes" id="UP000464524"/>
    </source>
</evidence>
<dbReference type="InterPro" id="IPR008332">
    <property type="entry name" value="MethylG_MeTrfase_N"/>
</dbReference>
<dbReference type="InterPro" id="IPR036388">
    <property type="entry name" value="WH-like_DNA-bd_sf"/>
</dbReference>
<dbReference type="InterPro" id="IPR036217">
    <property type="entry name" value="MethylDNA_cys_MeTrfase_DNAb"/>
</dbReference>